<dbReference type="AlphaFoldDB" id="A0A9K3PDD5"/>
<comment type="caution">
    <text evidence="2">The sequence shown here is derived from an EMBL/GenBank/DDBJ whole genome shotgun (WGS) entry which is preliminary data.</text>
</comment>
<name>A0A9K3PDD5_9STRA</name>
<evidence type="ECO:0000256" key="1">
    <source>
        <dbReference type="SAM" id="MobiDB-lite"/>
    </source>
</evidence>
<dbReference type="Proteomes" id="UP000693970">
    <property type="component" value="Unassembled WGS sequence"/>
</dbReference>
<dbReference type="EMBL" id="JAGRRH010000024">
    <property type="protein sequence ID" value="KAG7343408.1"/>
    <property type="molecule type" value="Genomic_DNA"/>
</dbReference>
<sequence>MQLCPLDPNSECRSDVPPPPGRRVGGLSPCNFTKKSSLESNANATWDVEKPKSQMKTLRLRNDLLGVSFHTAKDNLASHEYTRSKSTGNNLNRKRSFLKDDPDVGSLLKMLQTTNFVGEIDPVHHARYIAEPEEEEESIQKTGLFNLSEMEKSSISMLTTYNSDDQLLSTIHSSKRELCLLSARASLEKATTIADR</sequence>
<evidence type="ECO:0000313" key="2">
    <source>
        <dbReference type="EMBL" id="KAG7343408.1"/>
    </source>
</evidence>
<evidence type="ECO:0000313" key="3">
    <source>
        <dbReference type="Proteomes" id="UP000693970"/>
    </source>
</evidence>
<protein>
    <submittedName>
        <fullName evidence="2">Uncharacterized protein</fullName>
    </submittedName>
</protein>
<reference evidence="2" key="1">
    <citation type="journal article" date="2021" name="Sci. Rep.">
        <title>Diploid genomic architecture of Nitzschia inconspicua, an elite biomass production diatom.</title>
        <authorList>
            <person name="Oliver A."/>
            <person name="Podell S."/>
            <person name="Pinowska A."/>
            <person name="Traller J.C."/>
            <person name="Smith S.R."/>
            <person name="McClure R."/>
            <person name="Beliaev A."/>
            <person name="Bohutskyi P."/>
            <person name="Hill E.A."/>
            <person name="Rabines A."/>
            <person name="Zheng H."/>
            <person name="Allen L.Z."/>
            <person name="Kuo A."/>
            <person name="Grigoriev I.V."/>
            <person name="Allen A.E."/>
            <person name="Hazlebeck D."/>
            <person name="Allen E.E."/>
        </authorList>
    </citation>
    <scope>NUCLEOTIDE SEQUENCE</scope>
    <source>
        <strain evidence="2">Hildebrandi</strain>
    </source>
</reference>
<reference evidence="2" key="2">
    <citation type="submission" date="2021-04" db="EMBL/GenBank/DDBJ databases">
        <authorList>
            <person name="Podell S."/>
        </authorList>
    </citation>
    <scope>NUCLEOTIDE SEQUENCE</scope>
    <source>
        <strain evidence="2">Hildebrandi</strain>
    </source>
</reference>
<proteinExistence type="predicted"/>
<keyword evidence="3" id="KW-1185">Reference proteome</keyword>
<organism evidence="2 3">
    <name type="scientific">Nitzschia inconspicua</name>
    <dbReference type="NCBI Taxonomy" id="303405"/>
    <lineage>
        <taxon>Eukaryota</taxon>
        <taxon>Sar</taxon>
        <taxon>Stramenopiles</taxon>
        <taxon>Ochrophyta</taxon>
        <taxon>Bacillariophyta</taxon>
        <taxon>Bacillariophyceae</taxon>
        <taxon>Bacillariophycidae</taxon>
        <taxon>Bacillariales</taxon>
        <taxon>Bacillariaceae</taxon>
        <taxon>Nitzschia</taxon>
    </lineage>
</organism>
<accession>A0A9K3PDD5</accession>
<gene>
    <name evidence="2" type="ORF">IV203_021353</name>
</gene>
<feature type="region of interest" description="Disordered" evidence="1">
    <location>
        <begin position="1"/>
        <end position="25"/>
    </location>
</feature>